<keyword evidence="1" id="KW-0812">Transmembrane</keyword>
<dbReference type="STRING" id="1121869.SAMN03084138_04839"/>
<evidence type="ECO:0000313" key="2">
    <source>
        <dbReference type="EMBL" id="SFQ35609.1"/>
    </source>
</evidence>
<name>A0A1I5XUG1_9GAMM</name>
<proteinExistence type="predicted"/>
<dbReference type="Proteomes" id="UP000182692">
    <property type="component" value="Unassembled WGS sequence"/>
</dbReference>
<sequence length="96" mass="10970">MDFGIAALIFIGAAAFYYFALYSKPQDDDWQKLPTFSEYLSNHPECKTDDPENAKCFSCGSDKVIFQPLTTHEDPRYKHICLSCKKTLFKSKAIMS</sequence>
<evidence type="ECO:0000256" key="1">
    <source>
        <dbReference type="SAM" id="Phobius"/>
    </source>
</evidence>
<protein>
    <submittedName>
        <fullName evidence="2">Uncharacterized protein</fullName>
    </submittedName>
</protein>
<dbReference type="RefSeq" id="WP_074928925.1">
    <property type="nucleotide sequence ID" value="NZ_FOWR01000076.1"/>
</dbReference>
<accession>A0A1I5XUG1</accession>
<dbReference type="EMBL" id="FOWR01000076">
    <property type="protein sequence ID" value="SFQ35609.1"/>
    <property type="molecule type" value="Genomic_DNA"/>
</dbReference>
<dbReference type="AlphaFoldDB" id="A0A1I5XUG1"/>
<feature type="transmembrane region" description="Helical" evidence="1">
    <location>
        <begin position="6"/>
        <end position="23"/>
    </location>
</feature>
<dbReference type="GeneID" id="35870095"/>
<gene>
    <name evidence="2" type="ORF">SAMN03084138_04839</name>
</gene>
<evidence type="ECO:0000313" key="3">
    <source>
        <dbReference type="Proteomes" id="UP000182692"/>
    </source>
</evidence>
<keyword evidence="1" id="KW-0472">Membrane</keyword>
<keyword evidence="1" id="KW-1133">Transmembrane helix</keyword>
<dbReference type="OrthoDB" id="5908015at2"/>
<reference evidence="2 3" key="1">
    <citation type="submission" date="2016-10" db="EMBL/GenBank/DDBJ databases">
        <authorList>
            <person name="de Groot N.N."/>
        </authorList>
    </citation>
    <scope>NUCLEOTIDE SEQUENCE [LARGE SCALE GENOMIC DNA]</scope>
    <source>
        <strain evidence="2 3">DSM 15893</strain>
    </source>
</reference>
<organism evidence="2 3">
    <name type="scientific">Enterovibrio norvegicus DSM 15893</name>
    <dbReference type="NCBI Taxonomy" id="1121869"/>
    <lineage>
        <taxon>Bacteria</taxon>
        <taxon>Pseudomonadati</taxon>
        <taxon>Pseudomonadota</taxon>
        <taxon>Gammaproteobacteria</taxon>
        <taxon>Vibrionales</taxon>
        <taxon>Vibrionaceae</taxon>
        <taxon>Enterovibrio</taxon>
    </lineage>
</organism>